<dbReference type="PANTHER" id="PTHR21547:SF0">
    <property type="entry name" value="CLUSTERIN-ASSOCIATED PROTEIN 1"/>
    <property type="match status" value="1"/>
</dbReference>
<evidence type="ECO:0008006" key="11">
    <source>
        <dbReference type="Google" id="ProtNLM"/>
    </source>
</evidence>
<feature type="coiled-coil region" evidence="7">
    <location>
        <begin position="199"/>
        <end position="226"/>
    </location>
</feature>
<sequence length="439" mass="49550">MSFRELRSFVEMMRALNFPHHISLESFRAPNFELVADCLYWLYQRYDPGTDVIDDISTETDRIIFLQSIGRAMFTKARIQLNLKRLYAANGLAVKELLKTATLLYKATFEANNEEAEALDQPATAVDTRSIDPKAARQLTSEIIRSGTAIYDALQQEPEMRELRNRALTSNMDTDVIADSVREAIVSVHDNVTSISHALEEMNDHHRSLETKMEKRRSELERCEKRLSTLAGVRPAYMDEYERLQEEMQGLFTVYLERFRNLEYLEGQLSQHREAQEERMAASNRTLKKMQRRLRDEEMRILRGEAAVDESQLADGEAYDYDSQGGSSTDEGPREASPGFVTVKQPVSAMGGAIRPMSRGGVVMGSLTGGGADESDDSIDEDDDSAEDDHVSVNDGMEREVFGDRVDDGDLREGMSATDLDGDPDQEQSAEFSSDENDF</sequence>
<dbReference type="InterPro" id="IPR019366">
    <property type="entry name" value="Clusterin-associated_protein-1"/>
</dbReference>
<evidence type="ECO:0000256" key="5">
    <source>
        <dbReference type="ARBA" id="ARBA00023069"/>
    </source>
</evidence>
<evidence type="ECO:0000256" key="6">
    <source>
        <dbReference type="ARBA" id="ARBA00023273"/>
    </source>
</evidence>
<dbReference type="EMBL" id="JALJOR010000014">
    <property type="protein sequence ID" value="KAK9806266.1"/>
    <property type="molecule type" value="Genomic_DNA"/>
</dbReference>
<comment type="similarity">
    <text evidence="2">Belongs to the CLUAP1 family.</text>
</comment>
<reference evidence="9 10" key="1">
    <citation type="journal article" date="2024" name="Nat. Commun.">
        <title>Phylogenomics reveals the evolutionary origins of lichenization in chlorophyte algae.</title>
        <authorList>
            <person name="Puginier C."/>
            <person name="Libourel C."/>
            <person name="Otte J."/>
            <person name="Skaloud P."/>
            <person name="Haon M."/>
            <person name="Grisel S."/>
            <person name="Petersen M."/>
            <person name="Berrin J.G."/>
            <person name="Delaux P.M."/>
            <person name="Dal Grande F."/>
            <person name="Keller J."/>
        </authorList>
    </citation>
    <scope>NUCLEOTIDE SEQUENCE [LARGE SCALE GENOMIC DNA]</scope>
    <source>
        <strain evidence="9 10">SAG 2043</strain>
    </source>
</reference>
<comment type="caution">
    <text evidence="9">The sequence shown here is derived from an EMBL/GenBank/DDBJ whole genome shotgun (WGS) entry which is preliminary data.</text>
</comment>
<dbReference type="PANTHER" id="PTHR21547">
    <property type="entry name" value="CLUSTERIN ASSOCIATED PROTEIN 1"/>
    <property type="match status" value="1"/>
</dbReference>
<dbReference type="GO" id="GO:0030992">
    <property type="term" value="C:intraciliary transport particle B"/>
    <property type="evidence" value="ECO:0007669"/>
    <property type="project" value="TreeGrafter"/>
</dbReference>
<keyword evidence="4 7" id="KW-0175">Coiled coil</keyword>
<comment type="subcellular location">
    <subcellularLocation>
        <location evidence="1">Cell projection</location>
        <location evidence="1">Cilium</location>
    </subcellularLocation>
</comment>
<gene>
    <name evidence="9" type="ORF">WJX72_007825</name>
</gene>
<evidence type="ECO:0000256" key="4">
    <source>
        <dbReference type="ARBA" id="ARBA00023054"/>
    </source>
</evidence>
<keyword evidence="3" id="KW-0970">Cilium biogenesis/degradation</keyword>
<dbReference type="GO" id="GO:0060271">
    <property type="term" value="P:cilium assembly"/>
    <property type="evidence" value="ECO:0007669"/>
    <property type="project" value="TreeGrafter"/>
</dbReference>
<dbReference type="AlphaFoldDB" id="A0AAW1PCV8"/>
<accession>A0AAW1PCV8</accession>
<dbReference type="GO" id="GO:0005929">
    <property type="term" value="C:cilium"/>
    <property type="evidence" value="ECO:0007669"/>
    <property type="project" value="UniProtKB-SubCell"/>
</dbReference>
<evidence type="ECO:0000256" key="8">
    <source>
        <dbReference type="SAM" id="MobiDB-lite"/>
    </source>
</evidence>
<feature type="compositionally biased region" description="Acidic residues" evidence="8">
    <location>
        <begin position="373"/>
        <end position="387"/>
    </location>
</feature>
<organism evidence="9 10">
    <name type="scientific">[Myrmecia] bisecta</name>
    <dbReference type="NCBI Taxonomy" id="41462"/>
    <lineage>
        <taxon>Eukaryota</taxon>
        <taxon>Viridiplantae</taxon>
        <taxon>Chlorophyta</taxon>
        <taxon>core chlorophytes</taxon>
        <taxon>Trebouxiophyceae</taxon>
        <taxon>Trebouxiales</taxon>
        <taxon>Trebouxiaceae</taxon>
        <taxon>Myrmecia</taxon>
    </lineage>
</organism>
<keyword evidence="6" id="KW-0966">Cell projection</keyword>
<keyword evidence="5" id="KW-0969">Cilium</keyword>
<protein>
    <recommendedName>
        <fullName evidence="11">Clusterin-associated protein 1</fullName>
    </recommendedName>
</protein>
<evidence type="ECO:0000256" key="1">
    <source>
        <dbReference type="ARBA" id="ARBA00004138"/>
    </source>
</evidence>
<feature type="region of interest" description="Disordered" evidence="8">
    <location>
        <begin position="306"/>
        <end position="439"/>
    </location>
</feature>
<dbReference type="GO" id="GO:0005815">
    <property type="term" value="C:microtubule organizing center"/>
    <property type="evidence" value="ECO:0007669"/>
    <property type="project" value="TreeGrafter"/>
</dbReference>
<proteinExistence type="inferred from homology"/>
<evidence type="ECO:0000313" key="10">
    <source>
        <dbReference type="Proteomes" id="UP001489004"/>
    </source>
</evidence>
<evidence type="ECO:0000256" key="2">
    <source>
        <dbReference type="ARBA" id="ARBA00008340"/>
    </source>
</evidence>
<keyword evidence="10" id="KW-1185">Reference proteome</keyword>
<name>A0AAW1PCV8_9CHLO</name>
<evidence type="ECO:0000313" key="9">
    <source>
        <dbReference type="EMBL" id="KAK9806266.1"/>
    </source>
</evidence>
<evidence type="ECO:0000256" key="3">
    <source>
        <dbReference type="ARBA" id="ARBA00022794"/>
    </source>
</evidence>
<feature type="compositionally biased region" description="Acidic residues" evidence="8">
    <location>
        <begin position="420"/>
        <end position="439"/>
    </location>
</feature>
<dbReference type="Proteomes" id="UP001489004">
    <property type="component" value="Unassembled WGS sequence"/>
</dbReference>
<feature type="coiled-coil region" evidence="7">
    <location>
        <begin position="265"/>
        <end position="300"/>
    </location>
</feature>
<evidence type="ECO:0000256" key="7">
    <source>
        <dbReference type="SAM" id="Coils"/>
    </source>
</evidence>
<dbReference type="Pfam" id="PF10234">
    <property type="entry name" value="Cluap1"/>
    <property type="match status" value="1"/>
</dbReference>
<feature type="compositionally biased region" description="Basic and acidic residues" evidence="8">
    <location>
        <begin position="388"/>
        <end position="413"/>
    </location>
</feature>